<dbReference type="EMBL" id="ABEU02000013">
    <property type="status" value="NOT_ANNOTATED_CDS"/>
    <property type="molecule type" value="Genomic_DNA"/>
</dbReference>
<name>A0A7I4AQC7_PHYPA</name>
<dbReference type="Gramene" id="Pp3c13_1230V3.2">
    <property type="protein sequence ID" value="Pp3c13_1230V3.2"/>
    <property type="gene ID" value="Pp3c13_1230"/>
</dbReference>
<reference evidence="1 2" key="2">
    <citation type="journal article" date="2018" name="Plant J.">
        <title>The Physcomitrella patens chromosome-scale assembly reveals moss genome structure and evolution.</title>
        <authorList>
            <person name="Lang D."/>
            <person name="Ullrich K.K."/>
            <person name="Murat F."/>
            <person name="Fuchs J."/>
            <person name="Jenkins J."/>
            <person name="Haas F.B."/>
            <person name="Piednoel M."/>
            <person name="Gundlach H."/>
            <person name="Van Bel M."/>
            <person name="Meyberg R."/>
            <person name="Vives C."/>
            <person name="Morata J."/>
            <person name="Symeonidi A."/>
            <person name="Hiss M."/>
            <person name="Muchero W."/>
            <person name="Kamisugi Y."/>
            <person name="Saleh O."/>
            <person name="Blanc G."/>
            <person name="Decker E.L."/>
            <person name="van Gessel N."/>
            <person name="Grimwood J."/>
            <person name="Hayes R.D."/>
            <person name="Graham S.W."/>
            <person name="Gunter L.E."/>
            <person name="McDaniel S.F."/>
            <person name="Hoernstein S.N.W."/>
            <person name="Larsson A."/>
            <person name="Li F.W."/>
            <person name="Perroud P.F."/>
            <person name="Phillips J."/>
            <person name="Ranjan P."/>
            <person name="Rokshar D.S."/>
            <person name="Rothfels C.J."/>
            <person name="Schneider L."/>
            <person name="Shu S."/>
            <person name="Stevenson D.W."/>
            <person name="Thummler F."/>
            <person name="Tillich M."/>
            <person name="Villarreal Aguilar J.C."/>
            <person name="Widiez T."/>
            <person name="Wong G.K."/>
            <person name="Wymore A."/>
            <person name="Zhang Y."/>
            <person name="Zimmer A.D."/>
            <person name="Quatrano R.S."/>
            <person name="Mayer K.F.X."/>
            <person name="Goodstein D."/>
            <person name="Casacuberta J.M."/>
            <person name="Vandepoele K."/>
            <person name="Reski R."/>
            <person name="Cuming A.C."/>
            <person name="Tuskan G.A."/>
            <person name="Maumus F."/>
            <person name="Salse J."/>
            <person name="Schmutz J."/>
            <person name="Rensing S.A."/>
        </authorList>
    </citation>
    <scope>NUCLEOTIDE SEQUENCE [LARGE SCALE GENOMIC DNA]</scope>
    <source>
        <strain evidence="1 2">cv. Gransden 2004</strain>
    </source>
</reference>
<sequence>IDIILQLPKDMLCLHSKDIVHNDLKLDNVLKVRTMCMQVQRHKSIYQKVTHTFSMVYYKILIKKFLLKKLNLNKTKKKIMSGDYPPLLNHCPSLLEILIEDCWKFNLKYCPMFLEIFKVFRNTKYLFMTS</sequence>
<dbReference type="InParanoid" id="A0A7I4AQC7"/>
<reference evidence="1" key="3">
    <citation type="submission" date="2020-12" db="UniProtKB">
        <authorList>
            <consortium name="EnsemblPlants"/>
        </authorList>
    </citation>
    <scope>IDENTIFICATION</scope>
</reference>
<organism evidence="1 2">
    <name type="scientific">Physcomitrium patens</name>
    <name type="common">Spreading-leaved earth moss</name>
    <name type="synonym">Physcomitrella patens</name>
    <dbReference type="NCBI Taxonomy" id="3218"/>
    <lineage>
        <taxon>Eukaryota</taxon>
        <taxon>Viridiplantae</taxon>
        <taxon>Streptophyta</taxon>
        <taxon>Embryophyta</taxon>
        <taxon>Bryophyta</taxon>
        <taxon>Bryophytina</taxon>
        <taxon>Bryopsida</taxon>
        <taxon>Funariidae</taxon>
        <taxon>Funariales</taxon>
        <taxon>Funariaceae</taxon>
        <taxon>Physcomitrium</taxon>
    </lineage>
</organism>
<evidence type="ECO:0000313" key="2">
    <source>
        <dbReference type="Proteomes" id="UP000006727"/>
    </source>
</evidence>
<proteinExistence type="predicted"/>
<dbReference type="InterPro" id="IPR011009">
    <property type="entry name" value="Kinase-like_dom_sf"/>
</dbReference>
<dbReference type="AlphaFoldDB" id="A0A7I4AQC7"/>
<dbReference type="Gene3D" id="1.10.510.10">
    <property type="entry name" value="Transferase(Phosphotransferase) domain 1"/>
    <property type="match status" value="1"/>
</dbReference>
<accession>A0A7I4AQC7</accession>
<protein>
    <recommendedName>
        <fullName evidence="3">Protein kinase domain-containing protein</fullName>
    </recommendedName>
</protein>
<evidence type="ECO:0000313" key="1">
    <source>
        <dbReference type="EnsemblPlants" id="Pp3c13_1230V3.2"/>
    </source>
</evidence>
<dbReference type="Proteomes" id="UP000006727">
    <property type="component" value="Chromosome 13"/>
</dbReference>
<dbReference type="EnsemblPlants" id="Pp3c13_1230V3.2">
    <property type="protein sequence ID" value="Pp3c13_1230V3.2"/>
    <property type="gene ID" value="Pp3c13_1230"/>
</dbReference>
<dbReference type="SUPFAM" id="SSF56112">
    <property type="entry name" value="Protein kinase-like (PK-like)"/>
    <property type="match status" value="1"/>
</dbReference>
<keyword evidence="2" id="KW-1185">Reference proteome</keyword>
<reference evidence="1 2" key="1">
    <citation type="journal article" date="2008" name="Science">
        <title>The Physcomitrella genome reveals evolutionary insights into the conquest of land by plants.</title>
        <authorList>
            <person name="Rensing S."/>
            <person name="Lang D."/>
            <person name="Zimmer A."/>
            <person name="Terry A."/>
            <person name="Salamov A."/>
            <person name="Shapiro H."/>
            <person name="Nishiyama T."/>
            <person name="Perroud P.-F."/>
            <person name="Lindquist E."/>
            <person name="Kamisugi Y."/>
            <person name="Tanahashi T."/>
            <person name="Sakakibara K."/>
            <person name="Fujita T."/>
            <person name="Oishi K."/>
            <person name="Shin-I T."/>
            <person name="Kuroki Y."/>
            <person name="Toyoda A."/>
            <person name="Suzuki Y."/>
            <person name="Hashimoto A."/>
            <person name="Yamaguchi K."/>
            <person name="Sugano A."/>
            <person name="Kohara Y."/>
            <person name="Fujiyama A."/>
            <person name="Anterola A."/>
            <person name="Aoki S."/>
            <person name="Ashton N."/>
            <person name="Barbazuk W.B."/>
            <person name="Barker E."/>
            <person name="Bennetzen J."/>
            <person name="Bezanilla M."/>
            <person name="Blankenship R."/>
            <person name="Cho S.H."/>
            <person name="Dutcher S."/>
            <person name="Estelle M."/>
            <person name="Fawcett J.A."/>
            <person name="Gundlach H."/>
            <person name="Hanada K."/>
            <person name="Heyl A."/>
            <person name="Hicks K.A."/>
            <person name="Hugh J."/>
            <person name="Lohr M."/>
            <person name="Mayer K."/>
            <person name="Melkozernov A."/>
            <person name="Murata T."/>
            <person name="Nelson D."/>
            <person name="Pils B."/>
            <person name="Prigge M."/>
            <person name="Reiss B."/>
            <person name="Renner T."/>
            <person name="Rombauts S."/>
            <person name="Rushton P."/>
            <person name="Sanderfoot A."/>
            <person name="Schween G."/>
            <person name="Shiu S.-H."/>
            <person name="Stueber K."/>
            <person name="Theodoulou F.L."/>
            <person name="Tu H."/>
            <person name="Van de Peer Y."/>
            <person name="Verrier P.J."/>
            <person name="Waters E."/>
            <person name="Wood A."/>
            <person name="Yang L."/>
            <person name="Cove D."/>
            <person name="Cuming A."/>
            <person name="Hasebe M."/>
            <person name="Lucas S."/>
            <person name="Mishler D.B."/>
            <person name="Reski R."/>
            <person name="Grigoriev I."/>
            <person name="Quatrano R.S."/>
            <person name="Boore J.L."/>
        </authorList>
    </citation>
    <scope>NUCLEOTIDE SEQUENCE [LARGE SCALE GENOMIC DNA]</scope>
    <source>
        <strain evidence="1 2">cv. Gransden 2004</strain>
    </source>
</reference>
<evidence type="ECO:0008006" key="3">
    <source>
        <dbReference type="Google" id="ProtNLM"/>
    </source>
</evidence>